<sequence length="45" mass="5640">MLSKSLKDFRNNFGNIYIENRGRERKRQRVRRWSSIKERRQVCDI</sequence>
<protein>
    <submittedName>
        <fullName evidence="1">Uncharacterized protein</fullName>
    </submittedName>
</protein>
<comment type="caution">
    <text evidence="1">The sequence shown here is derived from an EMBL/GenBank/DDBJ whole genome shotgun (WGS) entry which is preliminary data.</text>
</comment>
<keyword evidence="2" id="KW-1185">Reference proteome</keyword>
<proteinExistence type="predicted"/>
<dbReference type="Proteomes" id="UP000324222">
    <property type="component" value="Unassembled WGS sequence"/>
</dbReference>
<organism evidence="1 2">
    <name type="scientific">Portunus trituberculatus</name>
    <name type="common">Swimming crab</name>
    <name type="synonym">Neptunus trituberculatus</name>
    <dbReference type="NCBI Taxonomy" id="210409"/>
    <lineage>
        <taxon>Eukaryota</taxon>
        <taxon>Metazoa</taxon>
        <taxon>Ecdysozoa</taxon>
        <taxon>Arthropoda</taxon>
        <taxon>Crustacea</taxon>
        <taxon>Multicrustacea</taxon>
        <taxon>Malacostraca</taxon>
        <taxon>Eumalacostraca</taxon>
        <taxon>Eucarida</taxon>
        <taxon>Decapoda</taxon>
        <taxon>Pleocyemata</taxon>
        <taxon>Brachyura</taxon>
        <taxon>Eubrachyura</taxon>
        <taxon>Portunoidea</taxon>
        <taxon>Portunidae</taxon>
        <taxon>Portuninae</taxon>
        <taxon>Portunus</taxon>
    </lineage>
</organism>
<dbReference type="AlphaFoldDB" id="A0A5B7HEI8"/>
<accession>A0A5B7HEI8</accession>
<gene>
    <name evidence="1" type="ORF">E2C01_062386</name>
</gene>
<name>A0A5B7HEI8_PORTR</name>
<dbReference type="EMBL" id="VSRR010027442">
    <property type="protein sequence ID" value="MPC68189.1"/>
    <property type="molecule type" value="Genomic_DNA"/>
</dbReference>
<reference evidence="1 2" key="1">
    <citation type="submission" date="2019-05" db="EMBL/GenBank/DDBJ databases">
        <title>Another draft genome of Portunus trituberculatus and its Hox gene families provides insights of decapod evolution.</title>
        <authorList>
            <person name="Jeong J.-H."/>
            <person name="Song I."/>
            <person name="Kim S."/>
            <person name="Choi T."/>
            <person name="Kim D."/>
            <person name="Ryu S."/>
            <person name="Kim W."/>
        </authorList>
    </citation>
    <scope>NUCLEOTIDE SEQUENCE [LARGE SCALE GENOMIC DNA]</scope>
    <source>
        <tissue evidence="1">Muscle</tissue>
    </source>
</reference>
<evidence type="ECO:0000313" key="2">
    <source>
        <dbReference type="Proteomes" id="UP000324222"/>
    </source>
</evidence>
<evidence type="ECO:0000313" key="1">
    <source>
        <dbReference type="EMBL" id="MPC68189.1"/>
    </source>
</evidence>